<dbReference type="GO" id="GO:0003677">
    <property type="term" value="F:DNA binding"/>
    <property type="evidence" value="ECO:0007669"/>
    <property type="project" value="InterPro"/>
</dbReference>
<keyword evidence="4" id="KW-1185">Reference proteome</keyword>
<sequence length="118" mass="13802">MCKLIWTFWIDQKECGHNEKHYVAITMLSRFLGNRDIVLNIDRKLKEKKDEIPESLGKSQQEALVKEVEDEGNLRNIAIVYTLLHIGIRFSELCNLNISDIQEEEGRQFVIVRNSRGE</sequence>
<dbReference type="AlphaFoldDB" id="A0A372L6T7"/>
<evidence type="ECO:0000313" key="3">
    <source>
        <dbReference type="EMBL" id="RFU60851.1"/>
    </source>
</evidence>
<dbReference type="InterPro" id="IPR002104">
    <property type="entry name" value="Integrase_catalytic"/>
</dbReference>
<dbReference type="SUPFAM" id="SSF56349">
    <property type="entry name" value="DNA breaking-rejoining enzymes"/>
    <property type="match status" value="1"/>
</dbReference>
<dbReference type="EMBL" id="QVTD01000021">
    <property type="protein sequence ID" value="RFU60851.1"/>
    <property type="molecule type" value="Genomic_DNA"/>
</dbReference>
<evidence type="ECO:0000256" key="1">
    <source>
        <dbReference type="ARBA" id="ARBA00023172"/>
    </source>
</evidence>
<organism evidence="3 4">
    <name type="scientific">Peribacillus glennii</name>
    <dbReference type="NCBI Taxonomy" id="2303991"/>
    <lineage>
        <taxon>Bacteria</taxon>
        <taxon>Bacillati</taxon>
        <taxon>Bacillota</taxon>
        <taxon>Bacilli</taxon>
        <taxon>Bacillales</taxon>
        <taxon>Bacillaceae</taxon>
        <taxon>Peribacillus</taxon>
    </lineage>
</organism>
<evidence type="ECO:0000313" key="4">
    <source>
        <dbReference type="Proteomes" id="UP000262939"/>
    </source>
</evidence>
<dbReference type="InterPro" id="IPR013762">
    <property type="entry name" value="Integrase-like_cat_sf"/>
</dbReference>
<feature type="domain" description="Tyr recombinase" evidence="2">
    <location>
        <begin position="51"/>
        <end position="118"/>
    </location>
</feature>
<keyword evidence="1" id="KW-0233">DNA recombination</keyword>
<dbReference type="PROSITE" id="PS51898">
    <property type="entry name" value="TYR_RECOMBINASE"/>
    <property type="match status" value="1"/>
</dbReference>
<accession>A0A372L6T7</accession>
<proteinExistence type="predicted"/>
<dbReference type="Gene3D" id="1.10.443.10">
    <property type="entry name" value="Intergrase catalytic core"/>
    <property type="match status" value="1"/>
</dbReference>
<gene>
    <name evidence="3" type="ORF">D0466_19915</name>
</gene>
<comment type="caution">
    <text evidence="3">The sequence shown here is derived from an EMBL/GenBank/DDBJ whole genome shotgun (WGS) entry which is preliminary data.</text>
</comment>
<dbReference type="InterPro" id="IPR011010">
    <property type="entry name" value="DNA_brk_join_enz"/>
</dbReference>
<dbReference type="Proteomes" id="UP000262939">
    <property type="component" value="Unassembled WGS sequence"/>
</dbReference>
<reference evidence="3 4" key="1">
    <citation type="submission" date="2018-08" db="EMBL/GenBank/DDBJ databases">
        <title>Bacillus chawlae sp. nov., Bacillus glennii sp. nov., and Bacillus saganii sp. nov. Isolated from the Vehicle Assembly Building at Kennedy Space Center where the Viking Spacecraft were Assembled.</title>
        <authorList>
            <person name="Seuylemezian A."/>
            <person name="Vaishampayan P."/>
        </authorList>
    </citation>
    <scope>NUCLEOTIDE SEQUENCE [LARGE SCALE GENOMIC DNA]</scope>
    <source>
        <strain evidence="3 4">V44-8</strain>
    </source>
</reference>
<dbReference type="GO" id="GO:0015074">
    <property type="term" value="P:DNA integration"/>
    <property type="evidence" value="ECO:0007669"/>
    <property type="project" value="InterPro"/>
</dbReference>
<dbReference type="GO" id="GO:0006310">
    <property type="term" value="P:DNA recombination"/>
    <property type="evidence" value="ECO:0007669"/>
    <property type="project" value="UniProtKB-KW"/>
</dbReference>
<name>A0A372L6T7_9BACI</name>
<evidence type="ECO:0000259" key="2">
    <source>
        <dbReference type="PROSITE" id="PS51898"/>
    </source>
</evidence>
<protein>
    <submittedName>
        <fullName evidence="3">Site-specific integrase</fullName>
    </submittedName>
</protein>